<organism evidence="1 2">
    <name type="scientific">Paraburkholderia unamae</name>
    <dbReference type="NCBI Taxonomy" id="219649"/>
    <lineage>
        <taxon>Bacteria</taxon>
        <taxon>Pseudomonadati</taxon>
        <taxon>Pseudomonadota</taxon>
        <taxon>Betaproteobacteria</taxon>
        <taxon>Burkholderiales</taxon>
        <taxon>Burkholderiaceae</taxon>
        <taxon>Paraburkholderia</taxon>
    </lineage>
</organism>
<comment type="caution">
    <text evidence="1">The sequence shown here is derived from an EMBL/GenBank/DDBJ whole genome shotgun (WGS) entry which is preliminary data.</text>
</comment>
<proteinExistence type="predicted"/>
<sequence length="663" mass="71408">MAEAAIPQADVSAADPEWPCPEGEPAEYFVPPKCGEANVFEIGLVLGGTVSAGTFTAGVLDFLFEALDEWDNARMQAVKDARGAVPGHRVRIRIITGASGGGINAILAARALSFRFPHVREGVQEPSPSPNPFYQVWVNDIDIQKLLDTSDLGSSGHKGIAIISLLNGGVLSQIAQDTLGPTPAAAGDKPDAGYPAQALRAAGVEDVFARSWVYNPLAVVVTHTNLSGVPYSQMFRSDTAGASAEYFTNHADYVRLYFGYCVGENGAAIDPKTRYLPDSRYVGAPQTYTLGTAYLPEQLKGCTAADWPTLAQNVLGTSAFPIGFPARVVARHANDYAYRFVWDPVDAKYHWIAPLWPKVAPSGLNLNTYQFLSLDGGCTDNEPIMLATQVLEGLERAGNHHSVAGAEKADRAVVLVDPLCDPLPELLKPEATALVSLLSPTLQMFIRSNRFATADMTGFLRSDVYNRFLVAPKRWPRKAEGAAASVLVGGAALCAGGLGAFMGFFHRKFREHDFMLGRRNCQAFLAGTFTLAPENPVFIKGEIPTLPANWSGPRPPDPTLECPIIPLYGSAAEVQDQPEWPVDEFKPKSIEGLLKKRVEAMLSHLGDYLHIGKMGEALVAVVDLLVIAPQITKKILAIVSAELVRQRLLNPADAVPNGDDPMP</sequence>
<evidence type="ECO:0000313" key="1">
    <source>
        <dbReference type="EMBL" id="MEM5400353.1"/>
    </source>
</evidence>
<gene>
    <name evidence="1" type="ORF">VSR83_09685</name>
</gene>
<dbReference type="EMBL" id="JAYMRU010000005">
    <property type="protein sequence ID" value="MEM5400353.1"/>
    <property type="molecule type" value="Genomic_DNA"/>
</dbReference>
<keyword evidence="2" id="KW-1185">Reference proteome</keyword>
<dbReference type="Proteomes" id="UP001392318">
    <property type="component" value="Unassembled WGS sequence"/>
</dbReference>
<accession>A0ACC6RFE9</accession>
<reference evidence="1" key="1">
    <citation type="submission" date="2024-01" db="EMBL/GenBank/DDBJ databases">
        <title>The diversity of rhizobia nodulating Mimosa spp. in eleven states of Brazil covering several biomes is determined by host plant, location, and edaphic factors.</title>
        <authorList>
            <person name="Rouws L."/>
            <person name="Barauna A."/>
            <person name="Beukes C."/>
            <person name="De Faria S.M."/>
            <person name="Gross E."/>
            <person name="Dos Reis Junior F.B."/>
            <person name="Simon M."/>
            <person name="Maluk M."/>
            <person name="Odee D.W."/>
            <person name="Kenicer G."/>
            <person name="Young J.P.W."/>
            <person name="Reis V.M."/>
            <person name="Zilli J."/>
            <person name="James E.K."/>
        </authorList>
    </citation>
    <scope>NUCLEOTIDE SEQUENCE</scope>
    <source>
        <strain evidence="1">JPY452</strain>
    </source>
</reference>
<protein>
    <submittedName>
        <fullName evidence="1">Patatin-like phospholipase family protein</fullName>
    </submittedName>
</protein>
<name>A0ACC6RFE9_9BURK</name>
<evidence type="ECO:0000313" key="2">
    <source>
        <dbReference type="Proteomes" id="UP001392318"/>
    </source>
</evidence>